<dbReference type="PANTHER" id="PTHR47644:SF1">
    <property type="entry name" value="PDZ DOMAIN-CONTAINING PROTEIN"/>
    <property type="match status" value="1"/>
</dbReference>
<dbReference type="Gene3D" id="2.30.42.10">
    <property type="match status" value="2"/>
</dbReference>
<feature type="compositionally biased region" description="Basic and acidic residues" evidence="1">
    <location>
        <begin position="1"/>
        <end position="21"/>
    </location>
</feature>
<dbReference type="GeneID" id="113465845"/>
<dbReference type="KEGG" id="dci:113465845"/>
<dbReference type="Pfam" id="PF00169">
    <property type="entry name" value="PH"/>
    <property type="match status" value="1"/>
</dbReference>
<dbReference type="PROSITE" id="PS50106">
    <property type="entry name" value="PDZ"/>
    <property type="match status" value="2"/>
</dbReference>
<dbReference type="PROSITE" id="PS50003">
    <property type="entry name" value="PH_DOMAIN"/>
    <property type="match status" value="1"/>
</dbReference>
<evidence type="ECO:0000313" key="5">
    <source>
        <dbReference type="RefSeq" id="XP_026676525.1"/>
    </source>
</evidence>
<feature type="compositionally biased region" description="Low complexity" evidence="1">
    <location>
        <begin position="467"/>
        <end position="477"/>
    </location>
</feature>
<organism evidence="4 5">
    <name type="scientific">Diaphorina citri</name>
    <name type="common">Asian citrus psyllid</name>
    <dbReference type="NCBI Taxonomy" id="121845"/>
    <lineage>
        <taxon>Eukaryota</taxon>
        <taxon>Metazoa</taxon>
        <taxon>Ecdysozoa</taxon>
        <taxon>Arthropoda</taxon>
        <taxon>Hexapoda</taxon>
        <taxon>Insecta</taxon>
        <taxon>Pterygota</taxon>
        <taxon>Neoptera</taxon>
        <taxon>Paraneoptera</taxon>
        <taxon>Hemiptera</taxon>
        <taxon>Sternorrhyncha</taxon>
        <taxon>Psylloidea</taxon>
        <taxon>Psyllidae</taxon>
        <taxon>Diaphorininae</taxon>
        <taxon>Diaphorina</taxon>
    </lineage>
</organism>
<feature type="domain" description="PH" evidence="2">
    <location>
        <begin position="288"/>
        <end position="384"/>
    </location>
</feature>
<name>A0A3Q0IQB9_DIACI</name>
<gene>
    <name evidence="5" type="primary">LOC113465845</name>
</gene>
<feature type="domain" description="PDZ" evidence="3">
    <location>
        <begin position="139"/>
        <end position="217"/>
    </location>
</feature>
<evidence type="ECO:0000259" key="3">
    <source>
        <dbReference type="PROSITE" id="PS50106"/>
    </source>
</evidence>
<keyword evidence="4" id="KW-1185">Reference proteome</keyword>
<evidence type="ECO:0000313" key="4">
    <source>
        <dbReference type="Proteomes" id="UP000079169"/>
    </source>
</evidence>
<feature type="compositionally biased region" description="Polar residues" evidence="1">
    <location>
        <begin position="478"/>
        <end position="488"/>
    </location>
</feature>
<evidence type="ECO:0000259" key="2">
    <source>
        <dbReference type="PROSITE" id="PS50003"/>
    </source>
</evidence>
<dbReference type="SMART" id="SM00233">
    <property type="entry name" value="PH"/>
    <property type="match status" value="1"/>
</dbReference>
<proteinExistence type="predicted"/>
<dbReference type="Proteomes" id="UP000079169">
    <property type="component" value="Unplaced"/>
</dbReference>
<evidence type="ECO:0000256" key="1">
    <source>
        <dbReference type="SAM" id="MobiDB-lite"/>
    </source>
</evidence>
<dbReference type="SUPFAM" id="SSF50729">
    <property type="entry name" value="PH domain-like"/>
    <property type="match status" value="1"/>
</dbReference>
<feature type="region of interest" description="Disordered" evidence="1">
    <location>
        <begin position="467"/>
        <end position="494"/>
    </location>
</feature>
<protein>
    <submittedName>
        <fullName evidence="5">Uncharacterized protein LOC113465845</fullName>
    </submittedName>
</protein>
<dbReference type="SMART" id="SM00228">
    <property type="entry name" value="PDZ"/>
    <property type="match status" value="2"/>
</dbReference>
<dbReference type="InterPro" id="IPR011993">
    <property type="entry name" value="PH-like_dom_sf"/>
</dbReference>
<dbReference type="RefSeq" id="XP_026676525.1">
    <property type="nucleotide sequence ID" value="XM_026820724.1"/>
</dbReference>
<dbReference type="PaxDb" id="121845-A0A3Q0IQB9"/>
<feature type="region of interest" description="Disordered" evidence="1">
    <location>
        <begin position="1"/>
        <end position="23"/>
    </location>
</feature>
<reference evidence="5" key="1">
    <citation type="submission" date="2025-08" db="UniProtKB">
        <authorList>
            <consortium name="RefSeq"/>
        </authorList>
    </citation>
    <scope>IDENTIFICATION</scope>
</reference>
<dbReference type="STRING" id="121845.A0A3Q0IQB9"/>
<dbReference type="InterPro" id="IPR001849">
    <property type="entry name" value="PH_domain"/>
</dbReference>
<dbReference type="Gene3D" id="2.30.29.30">
    <property type="entry name" value="Pleckstrin-homology domain (PH domain)/Phosphotyrosine-binding domain (PTB)"/>
    <property type="match status" value="1"/>
</dbReference>
<dbReference type="SUPFAM" id="SSF50156">
    <property type="entry name" value="PDZ domain-like"/>
    <property type="match status" value="2"/>
</dbReference>
<dbReference type="Pfam" id="PF00595">
    <property type="entry name" value="PDZ"/>
    <property type="match status" value="2"/>
</dbReference>
<sequence length="667" mass="75738">MLEAQRAKSEERHREEQKENIRPLVRSTCNSMEKLRSSSAASFVYDEEDFCGIYSDPYSKGSWIHISDMDEFHIWQRPDSREGGIDSPSLLSNLSTSITNSELNFKRDYEERTRRMIHRKSYVEALHRKASKTLDSDKIVTVKKTPSGSFGFRIFGDYPTVVTAIEPNMPAENSGLEVGDIIMRINNIYVANSSHNEVLEITKGVSDTMELEVARTCDVLTPSLSNLSSRNLHIFSGPLWKYSQSDEIWVQRHFCLKQDNLSDTMELEVARTCDVLTPSLSNLSSRNLHIFSGPLWKYSQSDEIWVQRHFCLKQDNCLYYYKTESETIPLGALVLHDSSIETTSGLERPHSFRISKPNNYILDLAAESESVAYQWLEYFTKACKSQENIEWLSEASIRKPPSRILNPQHSGHLSFNEGTYGINGQLSYFYNKPSHQYIKDTKLSPHYAPCPTKPILVYSPKTSYATSTSSKTYSHTSDQSSTSYNRLESPSHCPAAPESKEIMIDFKPNPSAEIVRRGRKRILQKTRSEGEILVDPSLPPEGGIDSPSLLSNLSTSITNSELNFKRDYEERTRRMIHRKSYVEALHRKASKTLDSDKIVTVKKTPSGSFGFRIFGDYPTVVTAIEPNMPAENSGLEVGDIIMRINNIYVANSSHNEVLEITKGGEYV</sequence>
<dbReference type="PANTHER" id="PTHR47644">
    <property type="entry name" value="AGAP008221-PA"/>
    <property type="match status" value="1"/>
</dbReference>
<accession>A0A3Q0IQB9</accession>
<dbReference type="InterPro" id="IPR001478">
    <property type="entry name" value="PDZ"/>
</dbReference>
<dbReference type="AlphaFoldDB" id="A0A3Q0IQB9"/>
<dbReference type="InterPro" id="IPR036034">
    <property type="entry name" value="PDZ_sf"/>
</dbReference>
<feature type="domain" description="PDZ" evidence="3">
    <location>
        <begin position="598"/>
        <end position="667"/>
    </location>
</feature>